<gene>
    <name evidence="1" type="ORF">IMI45_04675</name>
</gene>
<protein>
    <submittedName>
        <fullName evidence="1">Uncharacterized protein</fullName>
    </submittedName>
</protein>
<reference evidence="1" key="1">
    <citation type="submission" date="2020-10" db="EMBL/GenBank/DDBJ databases">
        <authorList>
            <person name="Delgado J.A."/>
            <person name="Gonzalez J.M."/>
        </authorList>
    </citation>
    <scope>NUCLEOTIDE SEQUENCE</scope>
    <source>
        <strain evidence="1">23.6</strain>
    </source>
</reference>
<dbReference type="Proteomes" id="UP001058458">
    <property type="component" value="Chromosome"/>
</dbReference>
<accession>A0AB38QZC1</accession>
<dbReference type="AlphaFoldDB" id="A0AB38QZC1"/>
<dbReference type="RefSeq" id="WP_256834407.1">
    <property type="nucleotide sequence ID" value="NZ_CP063414.1"/>
</dbReference>
<organism evidence="1 2">
    <name type="scientific">Parageobacillus thermoglucosidasius</name>
    <name type="common">Geobacillus thermoglucosidasius</name>
    <dbReference type="NCBI Taxonomy" id="1426"/>
    <lineage>
        <taxon>Bacteria</taxon>
        <taxon>Bacillati</taxon>
        <taxon>Bacillota</taxon>
        <taxon>Bacilli</taxon>
        <taxon>Bacillales</taxon>
        <taxon>Anoxybacillaceae</taxon>
        <taxon>Parageobacillus</taxon>
    </lineage>
</organism>
<evidence type="ECO:0000313" key="2">
    <source>
        <dbReference type="Proteomes" id="UP001058458"/>
    </source>
</evidence>
<sequence>MENQMVEGSFLRVIEYLRNNVYNMKFLSESSLKQIKKVHDAAYILAQWKLDLEKCMISDENFSEMLSISIQMLHACAFKDEKLLYILLRSLIENFFKYSKKHFAIENCTYTNELYERLKKNKNIKDNQLLKQRYINIWNYYQYASNYVHSNTTKFLSLYSCVQNYIDREVDDNFRKCINHIVKVIQEINCILILIHPMVYHQMERLTRELIIGFNSQELKMQIHSHFFNKQYF</sequence>
<dbReference type="EMBL" id="CP063414">
    <property type="protein sequence ID" value="UOE77156.1"/>
    <property type="molecule type" value="Genomic_DNA"/>
</dbReference>
<evidence type="ECO:0000313" key="1">
    <source>
        <dbReference type="EMBL" id="UOE77156.1"/>
    </source>
</evidence>
<name>A0AB38QZC1_PARTM</name>
<proteinExistence type="predicted"/>